<dbReference type="SUPFAM" id="SSF53098">
    <property type="entry name" value="Ribonuclease H-like"/>
    <property type="match status" value="1"/>
</dbReference>
<dbReference type="AlphaFoldDB" id="A0AAN8JC49"/>
<reference evidence="7 8" key="1">
    <citation type="submission" date="2024-01" db="EMBL/GenBank/DDBJ databases">
        <title>The genome of the rayed Mediterranean limpet Patella caerulea (Linnaeus, 1758).</title>
        <authorList>
            <person name="Anh-Thu Weber A."/>
            <person name="Halstead-Nussloch G."/>
        </authorList>
    </citation>
    <scope>NUCLEOTIDE SEQUENCE [LARGE SCALE GENOMIC DNA]</scope>
    <source>
        <strain evidence="7">AATW-2023a</strain>
        <tissue evidence="7">Whole specimen</tissue>
    </source>
</reference>
<evidence type="ECO:0000256" key="5">
    <source>
        <dbReference type="ARBA" id="ARBA00023242"/>
    </source>
</evidence>
<dbReference type="SUPFAM" id="SSF140996">
    <property type="entry name" value="Hermes dimerisation domain"/>
    <property type="match status" value="1"/>
</dbReference>
<evidence type="ECO:0000256" key="3">
    <source>
        <dbReference type="ARBA" id="ARBA00022771"/>
    </source>
</evidence>
<dbReference type="Proteomes" id="UP001347796">
    <property type="component" value="Unassembled WGS sequence"/>
</dbReference>
<keyword evidence="2" id="KW-0479">Metal-binding</keyword>
<dbReference type="InterPro" id="IPR008906">
    <property type="entry name" value="HATC_C_dom"/>
</dbReference>
<gene>
    <name evidence="7" type="ORF">SNE40_013713</name>
</gene>
<organism evidence="7 8">
    <name type="scientific">Patella caerulea</name>
    <name type="common">Rayed Mediterranean limpet</name>
    <dbReference type="NCBI Taxonomy" id="87958"/>
    <lineage>
        <taxon>Eukaryota</taxon>
        <taxon>Metazoa</taxon>
        <taxon>Spiralia</taxon>
        <taxon>Lophotrochozoa</taxon>
        <taxon>Mollusca</taxon>
        <taxon>Gastropoda</taxon>
        <taxon>Patellogastropoda</taxon>
        <taxon>Patelloidea</taxon>
        <taxon>Patellidae</taxon>
        <taxon>Patella</taxon>
    </lineage>
</organism>
<keyword evidence="3" id="KW-0863">Zinc-finger</keyword>
<comment type="subcellular location">
    <subcellularLocation>
        <location evidence="1">Nucleus</location>
    </subcellularLocation>
</comment>
<protein>
    <recommendedName>
        <fullName evidence="6">HAT C-terminal dimerisation domain-containing protein</fullName>
    </recommendedName>
</protein>
<sequence>MICVDYQPISVVEDKGFVKFVSNLQPLYKLPSRRDLSSVLLPRLYENKKTELAEALKDINYVGLTTDHWTSRSNDAYMSLTCHFLTMDYKLKDYCLSVSHSPESHTGENISKAIVSEVKNWMPNMNKMKIYVVSDKASNMKAAARLLPENFYYLNCFAHTLQLVINDSIKKFPGTQNVIAKCKNITNHFSHSSQATHKLKEMQKTMGVPQQREPLSAILTSIPKVTNLSAYEWKTASEYVEALKPLENATTMLSSSTYSTISMIIPVLNTLIEQLQVCKLDSFGAVIINNIKTRWPNFETNRLYCLTTCIDPRFKLHAFSNWEFQVAAETLLTEELIKTTTQSQIENDSAVADNTETHVDENTVTEDAQNNQDFWASFRKKVLNRTKKNSIEKDITVVLRQEVKTFMDQPPIKLSECPFVWWNKNSKNYPHLAELARSLLFIPGTSVPSERIFSKCGLVLSDRRCRLKPNHAEMLVFLNHNLRH</sequence>
<dbReference type="Pfam" id="PF05699">
    <property type="entry name" value="Dimer_Tnp_hAT"/>
    <property type="match status" value="1"/>
</dbReference>
<proteinExistence type="predicted"/>
<dbReference type="GO" id="GO:0005634">
    <property type="term" value="C:nucleus"/>
    <property type="evidence" value="ECO:0007669"/>
    <property type="project" value="UniProtKB-SubCell"/>
</dbReference>
<dbReference type="EMBL" id="JAZGQO010000010">
    <property type="protein sequence ID" value="KAK6175202.1"/>
    <property type="molecule type" value="Genomic_DNA"/>
</dbReference>
<evidence type="ECO:0000256" key="2">
    <source>
        <dbReference type="ARBA" id="ARBA00022723"/>
    </source>
</evidence>
<evidence type="ECO:0000259" key="6">
    <source>
        <dbReference type="Pfam" id="PF05699"/>
    </source>
</evidence>
<comment type="caution">
    <text evidence="7">The sequence shown here is derived from an EMBL/GenBank/DDBJ whole genome shotgun (WGS) entry which is preliminary data.</text>
</comment>
<dbReference type="InterPro" id="IPR012337">
    <property type="entry name" value="RNaseH-like_sf"/>
</dbReference>
<evidence type="ECO:0000313" key="8">
    <source>
        <dbReference type="Proteomes" id="UP001347796"/>
    </source>
</evidence>
<evidence type="ECO:0000313" key="7">
    <source>
        <dbReference type="EMBL" id="KAK6175202.1"/>
    </source>
</evidence>
<dbReference type="InterPro" id="IPR052035">
    <property type="entry name" value="ZnF_BED_domain_contain"/>
</dbReference>
<dbReference type="GO" id="GO:0046983">
    <property type="term" value="F:protein dimerization activity"/>
    <property type="evidence" value="ECO:0007669"/>
    <property type="project" value="InterPro"/>
</dbReference>
<evidence type="ECO:0000256" key="4">
    <source>
        <dbReference type="ARBA" id="ARBA00022833"/>
    </source>
</evidence>
<feature type="domain" description="HAT C-terminal dimerisation" evidence="6">
    <location>
        <begin position="405"/>
        <end position="482"/>
    </location>
</feature>
<name>A0AAN8JC49_PATCE</name>
<accession>A0AAN8JC49</accession>
<keyword evidence="5" id="KW-0539">Nucleus</keyword>
<keyword evidence="4" id="KW-0862">Zinc</keyword>
<keyword evidence="8" id="KW-1185">Reference proteome</keyword>
<dbReference type="GO" id="GO:0008270">
    <property type="term" value="F:zinc ion binding"/>
    <property type="evidence" value="ECO:0007669"/>
    <property type="project" value="UniProtKB-KW"/>
</dbReference>
<dbReference type="PANTHER" id="PTHR46481">
    <property type="entry name" value="ZINC FINGER BED DOMAIN-CONTAINING PROTEIN 4"/>
    <property type="match status" value="1"/>
</dbReference>
<evidence type="ECO:0000256" key="1">
    <source>
        <dbReference type="ARBA" id="ARBA00004123"/>
    </source>
</evidence>
<dbReference type="PANTHER" id="PTHR46481:SF10">
    <property type="entry name" value="ZINC FINGER BED DOMAIN-CONTAINING PROTEIN 39"/>
    <property type="match status" value="1"/>
</dbReference>